<evidence type="ECO:0000313" key="3">
    <source>
        <dbReference type="Proteomes" id="UP000197138"/>
    </source>
</evidence>
<name>A0A218VS81_PUNGR</name>
<comment type="caution">
    <text evidence="2">The sequence shown here is derived from an EMBL/GenBank/DDBJ whole genome shotgun (WGS) entry which is preliminary data.</text>
</comment>
<dbReference type="Proteomes" id="UP000197138">
    <property type="component" value="Unassembled WGS sequence"/>
</dbReference>
<proteinExistence type="predicted"/>
<evidence type="ECO:0000313" key="2">
    <source>
        <dbReference type="EMBL" id="OWM63058.1"/>
    </source>
</evidence>
<dbReference type="EMBL" id="MTKT01006274">
    <property type="protein sequence ID" value="OWM63058.1"/>
    <property type="molecule type" value="Genomic_DNA"/>
</dbReference>
<sequence>MNKTRHRQDSNSSAANPEKSMNPEEWGAADTTPRWRLKRIHSEVESFEPFALANSRDKRIESARSKTPFGAA</sequence>
<accession>A0A218VS81</accession>
<dbReference type="AlphaFoldDB" id="A0A218VS81"/>
<feature type="compositionally biased region" description="Basic and acidic residues" evidence="1">
    <location>
        <begin position="55"/>
        <end position="64"/>
    </location>
</feature>
<gene>
    <name evidence="2" type="ORF">CDL15_Pgr020947</name>
</gene>
<protein>
    <submittedName>
        <fullName evidence="2">Uncharacterized protein</fullName>
    </submittedName>
</protein>
<feature type="region of interest" description="Disordered" evidence="1">
    <location>
        <begin position="52"/>
        <end position="72"/>
    </location>
</feature>
<reference evidence="3" key="1">
    <citation type="journal article" date="2017" name="Plant J.">
        <title>The pomegranate (Punica granatum L.) genome and the genomics of punicalagin biosynthesis.</title>
        <authorList>
            <person name="Qin G."/>
            <person name="Xu C."/>
            <person name="Ming R."/>
            <person name="Tang H."/>
            <person name="Guyot R."/>
            <person name="Kramer E.M."/>
            <person name="Hu Y."/>
            <person name="Yi X."/>
            <person name="Qi Y."/>
            <person name="Xu X."/>
            <person name="Gao Z."/>
            <person name="Pan H."/>
            <person name="Jian J."/>
            <person name="Tian Y."/>
            <person name="Yue Z."/>
            <person name="Xu Y."/>
        </authorList>
    </citation>
    <scope>NUCLEOTIDE SEQUENCE [LARGE SCALE GENOMIC DNA]</scope>
    <source>
        <strain evidence="3">cv. Dabenzi</strain>
    </source>
</reference>
<evidence type="ECO:0000256" key="1">
    <source>
        <dbReference type="SAM" id="MobiDB-lite"/>
    </source>
</evidence>
<organism evidence="2 3">
    <name type="scientific">Punica granatum</name>
    <name type="common">Pomegranate</name>
    <dbReference type="NCBI Taxonomy" id="22663"/>
    <lineage>
        <taxon>Eukaryota</taxon>
        <taxon>Viridiplantae</taxon>
        <taxon>Streptophyta</taxon>
        <taxon>Embryophyta</taxon>
        <taxon>Tracheophyta</taxon>
        <taxon>Spermatophyta</taxon>
        <taxon>Magnoliopsida</taxon>
        <taxon>eudicotyledons</taxon>
        <taxon>Gunneridae</taxon>
        <taxon>Pentapetalae</taxon>
        <taxon>rosids</taxon>
        <taxon>malvids</taxon>
        <taxon>Myrtales</taxon>
        <taxon>Lythraceae</taxon>
        <taxon>Punica</taxon>
    </lineage>
</organism>
<feature type="region of interest" description="Disordered" evidence="1">
    <location>
        <begin position="1"/>
        <end position="33"/>
    </location>
</feature>